<proteinExistence type="predicted"/>
<reference evidence="9" key="2">
    <citation type="journal article" date="2013" name="Nat. Genet.">
        <title>The draft genomes of soft-shell turtle and green sea turtle yield insights into the development and evolution of the turtle-specific body plan.</title>
        <authorList>
            <person name="Wang Z."/>
            <person name="Pascual-Anaya J."/>
            <person name="Zadissa A."/>
            <person name="Li W."/>
            <person name="Niimura Y."/>
            <person name="Huang Z."/>
            <person name="Li C."/>
            <person name="White S."/>
            <person name="Xiong Z."/>
            <person name="Fang D."/>
            <person name="Wang B."/>
            <person name="Ming Y."/>
            <person name="Chen Y."/>
            <person name="Zheng Y."/>
            <person name="Kuraku S."/>
            <person name="Pignatelli M."/>
            <person name="Herrero J."/>
            <person name="Beal K."/>
            <person name="Nozawa M."/>
            <person name="Li Q."/>
            <person name="Wang J."/>
            <person name="Zhang H."/>
            <person name="Yu L."/>
            <person name="Shigenobu S."/>
            <person name="Wang J."/>
            <person name="Liu J."/>
            <person name="Flicek P."/>
            <person name="Searle S."/>
            <person name="Wang J."/>
            <person name="Kuratani S."/>
            <person name="Yin Y."/>
            <person name="Aken B."/>
            <person name="Zhang G."/>
            <person name="Irie N."/>
        </authorList>
    </citation>
    <scope>NUCLEOTIDE SEQUENCE [LARGE SCALE GENOMIC DNA]</scope>
    <source>
        <strain evidence="9">Daiwa-1</strain>
    </source>
</reference>
<keyword evidence="2 5" id="KW-0863">Zinc-finger</keyword>
<evidence type="ECO:0000256" key="3">
    <source>
        <dbReference type="ARBA" id="ARBA00022833"/>
    </source>
</evidence>
<dbReference type="SMART" id="SM00692">
    <property type="entry name" value="DM3"/>
    <property type="match status" value="1"/>
</dbReference>
<dbReference type="Pfam" id="PF05485">
    <property type="entry name" value="THAP"/>
    <property type="match status" value="1"/>
</dbReference>
<reference evidence="8" key="3">
    <citation type="submission" date="2025-08" db="UniProtKB">
        <authorList>
            <consortium name="Ensembl"/>
        </authorList>
    </citation>
    <scope>IDENTIFICATION</scope>
</reference>
<evidence type="ECO:0000259" key="7">
    <source>
        <dbReference type="PROSITE" id="PS50950"/>
    </source>
</evidence>
<accession>K7FAN1</accession>
<dbReference type="Ensembl" id="ENSPSIT00000005120.1">
    <property type="protein sequence ID" value="ENSPSIP00000005091.1"/>
    <property type="gene ID" value="ENSPSIG00000004751.1"/>
</dbReference>
<dbReference type="STRING" id="13735.ENSPSIP00000005091"/>
<dbReference type="GO" id="GO:0045944">
    <property type="term" value="P:positive regulation of transcription by RNA polymerase II"/>
    <property type="evidence" value="ECO:0007669"/>
    <property type="project" value="Ensembl"/>
</dbReference>
<dbReference type="Proteomes" id="UP000007267">
    <property type="component" value="Unassembled WGS sequence"/>
</dbReference>
<protein>
    <submittedName>
        <fullName evidence="8">THAP domain containing 3</fullName>
    </submittedName>
</protein>
<dbReference type="SUPFAM" id="SSF57716">
    <property type="entry name" value="Glucocorticoid receptor-like (DNA-binding domain)"/>
    <property type="match status" value="1"/>
</dbReference>
<reference evidence="9" key="1">
    <citation type="submission" date="2011-10" db="EMBL/GenBank/DDBJ databases">
        <authorList>
            <consortium name="Soft-shell Turtle Genome Consortium"/>
        </authorList>
    </citation>
    <scope>NUCLEOTIDE SEQUENCE [LARGE SCALE GENOMIC DNA]</scope>
    <source>
        <strain evidence="9">Daiwa-1</strain>
    </source>
</reference>
<reference evidence="8" key="4">
    <citation type="submission" date="2025-09" db="UniProtKB">
        <authorList>
            <consortium name="Ensembl"/>
        </authorList>
    </citation>
    <scope>IDENTIFICATION</scope>
</reference>
<evidence type="ECO:0000256" key="1">
    <source>
        <dbReference type="ARBA" id="ARBA00022723"/>
    </source>
</evidence>
<keyword evidence="3" id="KW-0862">Zinc</keyword>
<dbReference type="SMART" id="SM00980">
    <property type="entry name" value="THAP"/>
    <property type="match status" value="1"/>
</dbReference>
<dbReference type="GO" id="GO:0003677">
    <property type="term" value="F:DNA binding"/>
    <property type="evidence" value="ECO:0007669"/>
    <property type="project" value="UniProtKB-UniRule"/>
</dbReference>
<dbReference type="InterPro" id="IPR006612">
    <property type="entry name" value="THAP_Znf"/>
</dbReference>
<keyword evidence="4 5" id="KW-0238">DNA-binding</keyword>
<dbReference type="eggNOG" id="ENOG502S14P">
    <property type="taxonomic scope" value="Eukaryota"/>
</dbReference>
<dbReference type="GeneTree" id="ENSGT00940000162344"/>
<evidence type="ECO:0000256" key="4">
    <source>
        <dbReference type="ARBA" id="ARBA00023125"/>
    </source>
</evidence>
<name>K7FAN1_PELSI</name>
<dbReference type="PROSITE" id="PS50950">
    <property type="entry name" value="ZF_THAP"/>
    <property type="match status" value="1"/>
</dbReference>
<feature type="domain" description="THAP-type" evidence="7">
    <location>
        <begin position="76"/>
        <end position="164"/>
    </location>
</feature>
<feature type="region of interest" description="Disordered" evidence="6">
    <location>
        <begin position="1"/>
        <end position="24"/>
    </location>
</feature>
<gene>
    <name evidence="8" type="primary">THAP3</name>
</gene>
<evidence type="ECO:0000256" key="2">
    <source>
        <dbReference type="ARBA" id="ARBA00022771"/>
    </source>
</evidence>
<dbReference type="PANTHER" id="PTHR47120">
    <property type="entry name" value="THAP DOMAIN-CONTAINING PROTEIN 3"/>
    <property type="match status" value="1"/>
</dbReference>
<evidence type="ECO:0000256" key="6">
    <source>
        <dbReference type="SAM" id="MobiDB-lite"/>
    </source>
</evidence>
<feature type="compositionally biased region" description="Basic and acidic residues" evidence="6">
    <location>
        <begin position="175"/>
        <end position="184"/>
    </location>
</feature>
<dbReference type="AlphaFoldDB" id="K7FAN1"/>
<dbReference type="GO" id="GO:0008270">
    <property type="term" value="F:zinc ion binding"/>
    <property type="evidence" value="ECO:0007669"/>
    <property type="project" value="UniProtKB-KW"/>
</dbReference>
<feature type="compositionally biased region" description="Low complexity" evidence="6">
    <location>
        <begin position="13"/>
        <end position="24"/>
    </location>
</feature>
<evidence type="ECO:0000256" key="5">
    <source>
        <dbReference type="PROSITE-ProRule" id="PRU00309"/>
    </source>
</evidence>
<feature type="region of interest" description="Disordered" evidence="6">
    <location>
        <begin position="175"/>
        <end position="195"/>
    </location>
</feature>
<keyword evidence="1" id="KW-0479">Metal-binding</keyword>
<sequence length="307" mass="34048">QAPPLLTFQRYRSPTPATVTSPPSFHVLSTGSKVLPPPTSATGTRVPPLPLLLWLRPATVTSPPSFHVLSTGSKVLPPPTSATGTRVPPLPLLLWLRPFSTLPLPCRFPFSRPELLARWVGNIGRGDFQPSSHTVLCSQHFQPDCFSAFGNRTNLKPNAVPTLFAFPCTVSQIRQEKSPLHDPQDSQLPKDLTGTEDGRRLAVETILHQEIQPSRTEEAIEEINTTKATEVEGLLLQSRPPVQIHHLGQTSDHSYAVSDCASLKQKLFQALDENEKLRKRLKVKSMELKRMCARLQACSKEQQCQAR</sequence>
<dbReference type="HOGENOM" id="CLU_907774_0_0_1"/>
<keyword evidence="9" id="KW-1185">Reference proteome</keyword>
<dbReference type="PANTHER" id="PTHR47120:SF1">
    <property type="entry name" value="THAP DOMAIN-CONTAINING PROTEIN 3"/>
    <property type="match status" value="1"/>
</dbReference>
<evidence type="ECO:0000313" key="9">
    <source>
        <dbReference type="Proteomes" id="UP000007267"/>
    </source>
</evidence>
<organism evidence="8 9">
    <name type="scientific">Pelodiscus sinensis</name>
    <name type="common">Chinese softshell turtle</name>
    <name type="synonym">Trionyx sinensis</name>
    <dbReference type="NCBI Taxonomy" id="13735"/>
    <lineage>
        <taxon>Eukaryota</taxon>
        <taxon>Metazoa</taxon>
        <taxon>Chordata</taxon>
        <taxon>Craniata</taxon>
        <taxon>Vertebrata</taxon>
        <taxon>Euteleostomi</taxon>
        <taxon>Archelosauria</taxon>
        <taxon>Testudinata</taxon>
        <taxon>Testudines</taxon>
        <taxon>Cryptodira</taxon>
        <taxon>Trionychia</taxon>
        <taxon>Trionychidae</taxon>
        <taxon>Pelodiscus</taxon>
    </lineage>
</organism>
<evidence type="ECO:0000313" key="8">
    <source>
        <dbReference type="Ensembl" id="ENSPSIP00000005091.1"/>
    </source>
</evidence>
<dbReference type="InterPro" id="IPR026520">
    <property type="entry name" value="THAP3"/>
</dbReference>
<dbReference type="EMBL" id="AGCU01087342">
    <property type="status" value="NOT_ANNOTATED_CDS"/>
    <property type="molecule type" value="Genomic_DNA"/>
</dbReference>